<protein>
    <submittedName>
        <fullName evidence="1">Uncharacterized protein</fullName>
    </submittedName>
</protein>
<comment type="caution">
    <text evidence="1">The sequence shown here is derived from an EMBL/GenBank/DDBJ whole genome shotgun (WGS) entry which is preliminary data.</text>
</comment>
<organism evidence="1 2">
    <name type="scientific">Ziziphus jujuba var. spinosa</name>
    <dbReference type="NCBI Taxonomy" id="714518"/>
    <lineage>
        <taxon>Eukaryota</taxon>
        <taxon>Viridiplantae</taxon>
        <taxon>Streptophyta</taxon>
        <taxon>Embryophyta</taxon>
        <taxon>Tracheophyta</taxon>
        <taxon>Spermatophyta</taxon>
        <taxon>Magnoliopsida</taxon>
        <taxon>eudicotyledons</taxon>
        <taxon>Gunneridae</taxon>
        <taxon>Pentapetalae</taxon>
        <taxon>rosids</taxon>
        <taxon>fabids</taxon>
        <taxon>Rosales</taxon>
        <taxon>Rhamnaceae</taxon>
        <taxon>Paliureae</taxon>
        <taxon>Ziziphus</taxon>
    </lineage>
</organism>
<sequence length="102" mass="11419">MADEGLYTFVQLYNASGDTLYFDGSFTEFPYPKQIGNGDSAWFVHTSADSTDSDIIVYRFNGDQLIWALGWENSLNSQNKLGTEIQPLSVALRDNRAVSKIN</sequence>
<dbReference type="Proteomes" id="UP000813462">
    <property type="component" value="Unassembled WGS sequence"/>
</dbReference>
<evidence type="ECO:0000313" key="2">
    <source>
        <dbReference type="Proteomes" id="UP000813462"/>
    </source>
</evidence>
<dbReference type="Pfam" id="PF21230">
    <property type="entry name" value="Nakanori"/>
    <property type="match status" value="1"/>
</dbReference>
<dbReference type="EMBL" id="JAEACU010000010">
    <property type="protein sequence ID" value="KAH7515190.1"/>
    <property type="molecule type" value="Genomic_DNA"/>
</dbReference>
<accession>A0A978UK38</accession>
<reference evidence="1" key="1">
    <citation type="journal article" date="2021" name="Front. Plant Sci.">
        <title>Chromosome-Scale Genome Assembly for Chinese Sour Jujube and Insights Into Its Genome Evolution and Domestication Signature.</title>
        <authorList>
            <person name="Shen L.-Y."/>
            <person name="Luo H."/>
            <person name="Wang X.-L."/>
            <person name="Wang X.-M."/>
            <person name="Qiu X.-J."/>
            <person name="Liu H."/>
            <person name="Zhou S.-S."/>
            <person name="Jia K.-H."/>
            <person name="Nie S."/>
            <person name="Bao Y.-T."/>
            <person name="Zhang R.-G."/>
            <person name="Yun Q.-Z."/>
            <person name="Chai Y.-H."/>
            <person name="Lu J.-Y."/>
            <person name="Li Y."/>
            <person name="Zhao S.-W."/>
            <person name="Mao J.-F."/>
            <person name="Jia S.-G."/>
            <person name="Mao Y.-M."/>
        </authorList>
    </citation>
    <scope>NUCLEOTIDE SEQUENCE</scope>
    <source>
        <strain evidence="1">AT0</strain>
        <tissue evidence="1">Leaf</tissue>
    </source>
</reference>
<evidence type="ECO:0000313" key="1">
    <source>
        <dbReference type="EMBL" id="KAH7515190.1"/>
    </source>
</evidence>
<gene>
    <name evidence="1" type="ORF">FEM48_Zijuj10G0000800</name>
</gene>
<proteinExistence type="predicted"/>
<name>A0A978UK38_ZIZJJ</name>
<dbReference type="AlphaFoldDB" id="A0A978UK38"/>
<dbReference type="InterPro" id="IPR049065">
    <property type="entry name" value="Nakanori"/>
</dbReference>